<name>A0ABP8HH77_9BURK</name>
<evidence type="ECO:0000256" key="2">
    <source>
        <dbReference type="ARBA" id="ARBA00022723"/>
    </source>
</evidence>
<evidence type="ECO:0000256" key="3">
    <source>
        <dbReference type="ARBA" id="ARBA00023239"/>
    </source>
</evidence>
<feature type="domain" description="HpcH/HpaI aldolase/citrate lyase" evidence="4">
    <location>
        <begin position="30"/>
        <end position="248"/>
    </location>
</feature>
<dbReference type="PANTHER" id="PTHR30502:SF0">
    <property type="entry name" value="PHOSPHOENOLPYRUVATE CARBOXYLASE FAMILY PROTEIN"/>
    <property type="match status" value="1"/>
</dbReference>
<evidence type="ECO:0000313" key="5">
    <source>
        <dbReference type="EMBL" id="GAA4339327.1"/>
    </source>
</evidence>
<comment type="similarity">
    <text evidence="1">Belongs to the HpcH/HpaI aldolase family.</text>
</comment>
<dbReference type="InterPro" id="IPR015813">
    <property type="entry name" value="Pyrv/PenolPyrv_kinase-like_dom"/>
</dbReference>
<accession>A0ABP8HH77</accession>
<dbReference type="InterPro" id="IPR050251">
    <property type="entry name" value="HpcH-HpaI_aldolase"/>
</dbReference>
<keyword evidence="6" id="KW-1185">Reference proteome</keyword>
<evidence type="ECO:0000313" key="6">
    <source>
        <dbReference type="Proteomes" id="UP001501671"/>
    </source>
</evidence>
<comment type="caution">
    <text evidence="5">The sequence shown here is derived from an EMBL/GenBank/DDBJ whole genome shotgun (WGS) entry which is preliminary data.</text>
</comment>
<dbReference type="SUPFAM" id="SSF51621">
    <property type="entry name" value="Phosphoenolpyruvate/pyruvate domain"/>
    <property type="match status" value="1"/>
</dbReference>
<keyword evidence="2" id="KW-0479">Metal-binding</keyword>
<protein>
    <submittedName>
        <fullName evidence="5">2-dehydro-3-deoxyglucarate aldolase</fullName>
    </submittedName>
</protein>
<keyword evidence="3" id="KW-0456">Lyase</keyword>
<dbReference type="PANTHER" id="PTHR30502">
    <property type="entry name" value="2-KETO-3-DEOXY-L-RHAMNONATE ALDOLASE"/>
    <property type="match status" value="1"/>
</dbReference>
<dbReference type="InterPro" id="IPR005000">
    <property type="entry name" value="Aldolase/citrate-lyase_domain"/>
</dbReference>
<evidence type="ECO:0000259" key="4">
    <source>
        <dbReference type="Pfam" id="PF03328"/>
    </source>
</evidence>
<dbReference type="RefSeq" id="WP_345251405.1">
    <property type="nucleotide sequence ID" value="NZ_BAABFO010000021.1"/>
</dbReference>
<proteinExistence type="inferred from homology"/>
<dbReference type="Pfam" id="PF03328">
    <property type="entry name" value="HpcH_HpaI"/>
    <property type="match status" value="1"/>
</dbReference>
<dbReference type="Gene3D" id="3.20.20.60">
    <property type="entry name" value="Phosphoenolpyruvate-binding domains"/>
    <property type="match status" value="1"/>
</dbReference>
<reference evidence="6" key="1">
    <citation type="journal article" date="2019" name="Int. J. Syst. Evol. Microbiol.">
        <title>The Global Catalogue of Microorganisms (GCM) 10K type strain sequencing project: providing services to taxonomists for standard genome sequencing and annotation.</title>
        <authorList>
            <consortium name="The Broad Institute Genomics Platform"/>
            <consortium name="The Broad Institute Genome Sequencing Center for Infectious Disease"/>
            <person name="Wu L."/>
            <person name="Ma J."/>
        </authorList>
    </citation>
    <scope>NUCLEOTIDE SEQUENCE [LARGE SCALE GENOMIC DNA]</scope>
    <source>
        <strain evidence="6">JCM 17666</strain>
    </source>
</reference>
<gene>
    <name evidence="5" type="primary">garL</name>
    <name evidence="5" type="ORF">GCM10023144_37440</name>
</gene>
<dbReference type="InterPro" id="IPR040442">
    <property type="entry name" value="Pyrv_kinase-like_dom_sf"/>
</dbReference>
<sequence>MNPNLDIIEAKRKRIARLKARMASRQLVLGAFVSIAHASYTEAIAYSGLDFLIIDSEHGSAHSETIEQMIRACDVAGCLPFARVPLHEPALISRVLDMGAAGVVVPIVESVEGLESAFNAVRFPPVGRRGVSNSVRAGAYGFLPLREFLDIGNRDVMLAAQIETRQGLANARQIVERRLADIIFIGPSDLSIAMGHPGDVSAAPVQEAIQAITGIAHDAGVPLGAMAVDAAAIGGWLARGIPFIAMATTIPYRAVESIVRDRSADGQTL</sequence>
<organism evidence="5 6">
    <name type="scientific">Pigmentiphaga soli</name>
    <dbReference type="NCBI Taxonomy" id="1007095"/>
    <lineage>
        <taxon>Bacteria</taxon>
        <taxon>Pseudomonadati</taxon>
        <taxon>Pseudomonadota</taxon>
        <taxon>Betaproteobacteria</taxon>
        <taxon>Burkholderiales</taxon>
        <taxon>Alcaligenaceae</taxon>
        <taxon>Pigmentiphaga</taxon>
    </lineage>
</organism>
<dbReference type="EMBL" id="BAABFO010000021">
    <property type="protein sequence ID" value="GAA4339327.1"/>
    <property type="molecule type" value="Genomic_DNA"/>
</dbReference>
<dbReference type="Proteomes" id="UP001501671">
    <property type="component" value="Unassembled WGS sequence"/>
</dbReference>
<evidence type="ECO:0000256" key="1">
    <source>
        <dbReference type="ARBA" id="ARBA00005568"/>
    </source>
</evidence>